<evidence type="ECO:0000256" key="19">
    <source>
        <dbReference type="SAM" id="MobiDB-lite"/>
    </source>
</evidence>
<feature type="signal peptide" evidence="21">
    <location>
        <begin position="1"/>
        <end position="33"/>
    </location>
</feature>
<dbReference type="EMBL" id="JAVIJP010000013">
    <property type="protein sequence ID" value="KAL3646232.1"/>
    <property type="molecule type" value="Genomic_DNA"/>
</dbReference>
<comment type="catalytic activity">
    <reaction evidence="18">
        <text>L-seryl-[protein] + ATP = O-phospho-L-seryl-[protein] + ADP + H(+)</text>
        <dbReference type="Rhea" id="RHEA:17989"/>
        <dbReference type="Rhea" id="RHEA-COMP:9863"/>
        <dbReference type="Rhea" id="RHEA-COMP:11604"/>
        <dbReference type="ChEBI" id="CHEBI:15378"/>
        <dbReference type="ChEBI" id="CHEBI:29999"/>
        <dbReference type="ChEBI" id="CHEBI:30616"/>
        <dbReference type="ChEBI" id="CHEBI:83421"/>
        <dbReference type="ChEBI" id="CHEBI:456216"/>
        <dbReference type="EC" id="2.7.11.1"/>
    </reaction>
</comment>
<feature type="chain" id="PRO_5044776246" description="non-specific serine/threonine protein kinase" evidence="21">
    <location>
        <begin position="34"/>
        <end position="1022"/>
    </location>
</feature>
<evidence type="ECO:0000256" key="21">
    <source>
        <dbReference type="SAM" id="SignalP"/>
    </source>
</evidence>
<evidence type="ECO:0000256" key="4">
    <source>
        <dbReference type="ARBA" id="ARBA00022553"/>
    </source>
</evidence>
<dbReference type="FunFam" id="3.80.10.10:FF:000041">
    <property type="entry name" value="LRR receptor-like serine/threonine-protein kinase ERECTA"/>
    <property type="match status" value="1"/>
</dbReference>
<evidence type="ECO:0000256" key="9">
    <source>
        <dbReference type="ARBA" id="ARBA00022737"/>
    </source>
</evidence>
<dbReference type="EC" id="2.7.11.1" evidence="2"/>
<dbReference type="PROSITE" id="PS00108">
    <property type="entry name" value="PROTEIN_KINASE_ST"/>
    <property type="match status" value="1"/>
</dbReference>
<keyword evidence="6" id="KW-0808">Transferase</keyword>
<evidence type="ECO:0000256" key="7">
    <source>
        <dbReference type="ARBA" id="ARBA00022692"/>
    </source>
</evidence>
<keyword evidence="16" id="KW-0325">Glycoprotein</keyword>
<keyword evidence="14 20" id="KW-0472">Membrane</keyword>
<comment type="subcellular location">
    <subcellularLocation>
        <location evidence="1">Membrane</location>
        <topology evidence="1">Single-pass type I membrane protein</topology>
    </subcellularLocation>
</comment>
<evidence type="ECO:0000256" key="5">
    <source>
        <dbReference type="ARBA" id="ARBA00022614"/>
    </source>
</evidence>
<dbReference type="AlphaFoldDB" id="A0ABD3DXB9"/>
<evidence type="ECO:0000313" key="23">
    <source>
        <dbReference type="EMBL" id="KAL3646232.1"/>
    </source>
</evidence>
<dbReference type="SMART" id="SM00220">
    <property type="entry name" value="S_TKc"/>
    <property type="match status" value="1"/>
</dbReference>
<keyword evidence="10" id="KW-0547">Nucleotide-binding</keyword>
<evidence type="ECO:0000256" key="16">
    <source>
        <dbReference type="ARBA" id="ARBA00023180"/>
    </source>
</evidence>
<evidence type="ECO:0000256" key="12">
    <source>
        <dbReference type="ARBA" id="ARBA00022840"/>
    </source>
</evidence>
<keyword evidence="5" id="KW-0433">Leucine-rich repeat</keyword>
<reference evidence="24" key="1">
    <citation type="journal article" date="2024" name="IScience">
        <title>Strigolactones Initiate the Formation of Haustorium-like Structures in Castilleja.</title>
        <authorList>
            <person name="Buerger M."/>
            <person name="Peterson D."/>
            <person name="Chory J."/>
        </authorList>
    </citation>
    <scope>NUCLEOTIDE SEQUENCE [LARGE SCALE GENOMIC DNA]</scope>
</reference>
<keyword evidence="24" id="KW-1185">Reference proteome</keyword>
<keyword evidence="12" id="KW-0067">ATP-binding</keyword>
<feature type="transmembrane region" description="Helical" evidence="20">
    <location>
        <begin position="609"/>
        <end position="634"/>
    </location>
</feature>
<dbReference type="InterPro" id="IPR011009">
    <property type="entry name" value="Kinase-like_dom_sf"/>
</dbReference>
<dbReference type="GO" id="GO:0016020">
    <property type="term" value="C:membrane"/>
    <property type="evidence" value="ECO:0007669"/>
    <property type="project" value="UniProtKB-SubCell"/>
</dbReference>
<keyword evidence="3" id="KW-0723">Serine/threonine-protein kinase</keyword>
<keyword evidence="11" id="KW-0418">Kinase</keyword>
<dbReference type="SUPFAM" id="SSF56112">
    <property type="entry name" value="Protein kinase-like (PK-like)"/>
    <property type="match status" value="1"/>
</dbReference>
<keyword evidence="15" id="KW-0675">Receptor</keyword>
<keyword evidence="8 21" id="KW-0732">Signal</keyword>
<dbReference type="FunFam" id="3.30.200.20:FF:000217">
    <property type="entry name" value="probable LRR receptor-like serine/threonine-protein kinase At1g53430"/>
    <property type="match status" value="1"/>
</dbReference>
<keyword evidence="4" id="KW-0597">Phosphoprotein</keyword>
<feature type="region of interest" description="Disordered" evidence="19">
    <location>
        <begin position="978"/>
        <end position="1010"/>
    </location>
</feature>
<evidence type="ECO:0000256" key="14">
    <source>
        <dbReference type="ARBA" id="ARBA00023136"/>
    </source>
</evidence>
<dbReference type="Gene3D" id="1.10.510.10">
    <property type="entry name" value="Transferase(Phosphotransferase) domain 1"/>
    <property type="match status" value="1"/>
</dbReference>
<evidence type="ECO:0000256" key="15">
    <source>
        <dbReference type="ARBA" id="ARBA00023170"/>
    </source>
</evidence>
<evidence type="ECO:0000256" key="8">
    <source>
        <dbReference type="ARBA" id="ARBA00022729"/>
    </source>
</evidence>
<dbReference type="PROSITE" id="PS50011">
    <property type="entry name" value="PROTEIN_KINASE_DOM"/>
    <property type="match status" value="1"/>
</dbReference>
<dbReference type="Pfam" id="PF07714">
    <property type="entry name" value="PK_Tyr_Ser-Thr"/>
    <property type="match status" value="1"/>
</dbReference>
<dbReference type="Gene3D" id="3.30.200.20">
    <property type="entry name" value="Phosphorylase Kinase, domain 1"/>
    <property type="match status" value="1"/>
</dbReference>
<feature type="domain" description="Protein kinase" evidence="22">
    <location>
        <begin position="671"/>
        <end position="953"/>
    </location>
</feature>
<dbReference type="InterPro" id="IPR001245">
    <property type="entry name" value="Ser-Thr/Tyr_kinase_cat_dom"/>
</dbReference>
<dbReference type="Pfam" id="PF00560">
    <property type="entry name" value="LRR_1"/>
    <property type="match status" value="2"/>
</dbReference>
<evidence type="ECO:0000259" key="22">
    <source>
        <dbReference type="PROSITE" id="PS50011"/>
    </source>
</evidence>
<dbReference type="Pfam" id="PF11721">
    <property type="entry name" value="Malectin"/>
    <property type="match status" value="1"/>
</dbReference>
<keyword evidence="7 20" id="KW-0812">Transmembrane</keyword>
<dbReference type="InterPro" id="IPR032675">
    <property type="entry name" value="LRR_dom_sf"/>
</dbReference>
<dbReference type="InterPro" id="IPR000719">
    <property type="entry name" value="Prot_kinase_dom"/>
</dbReference>
<dbReference type="InterPro" id="IPR051824">
    <property type="entry name" value="LRR_Rcpt-Like_S/T_Kinase"/>
</dbReference>
<protein>
    <recommendedName>
        <fullName evidence="2">non-specific serine/threonine protein kinase</fullName>
        <ecNumber evidence="2">2.7.11.1</ecNumber>
    </recommendedName>
</protein>
<dbReference type="PANTHER" id="PTHR48006">
    <property type="entry name" value="LEUCINE-RICH REPEAT-CONTAINING PROTEIN DDB_G0281931-RELATED"/>
    <property type="match status" value="1"/>
</dbReference>
<dbReference type="PANTHER" id="PTHR48006:SF60">
    <property type="entry name" value="PROTEIN KINASE DOMAIN-CONTAINING PROTEIN"/>
    <property type="match status" value="1"/>
</dbReference>
<dbReference type="Proteomes" id="UP001632038">
    <property type="component" value="Unassembled WGS sequence"/>
</dbReference>
<name>A0ABD3DXB9_9LAMI</name>
<gene>
    <name evidence="23" type="ORF">CASFOL_011412</name>
</gene>
<evidence type="ECO:0000313" key="24">
    <source>
        <dbReference type="Proteomes" id="UP001632038"/>
    </source>
</evidence>
<evidence type="ECO:0000256" key="10">
    <source>
        <dbReference type="ARBA" id="ARBA00022741"/>
    </source>
</evidence>
<comment type="caution">
    <text evidence="23">The sequence shown here is derived from an EMBL/GenBank/DDBJ whole genome shotgun (WGS) entry which is preliminary data.</text>
</comment>
<dbReference type="FunFam" id="2.60.120.430:FF:000004">
    <property type="entry name" value="Putative leucine-rich repeat receptor-like serine/threonine-protein kinase"/>
    <property type="match status" value="1"/>
</dbReference>
<accession>A0ABD3DXB9</accession>
<dbReference type="GO" id="GO:0005524">
    <property type="term" value="F:ATP binding"/>
    <property type="evidence" value="ECO:0007669"/>
    <property type="project" value="UniProtKB-KW"/>
</dbReference>
<evidence type="ECO:0000256" key="2">
    <source>
        <dbReference type="ARBA" id="ARBA00012513"/>
    </source>
</evidence>
<sequence>MELFLAKRGCNRVNLMKRLILAIVCAILVSTPAAQLLPEDEVAVLRTISSTLRNNHWNISPSSCTDANGFNMTIVPDEIGSNVTCDCSFSNNTVCHVTNIELRGLNLTGTLPVEFVNLTYLRAIDLTRNYLNGTIPRMFGLLRVVNVSLIGNRLSGRIPDEIGDITTLEELVLEDNLLEGNLPASLGRLSNLRRLVLASNNFNGTIPETYGNLRNLTDFRIDGSNMSGRIPDFIGNWTRLSRLDLQGTGMMGPIPAAISRLRNLTELRITDLRGQSTGFPDLQYMTDMLRLILRNCSITGRIPRYLGDMTGLRLIDLSFNELNGEIPVELQGLDRLDFLFLSYNSLTGEVPTWIVNRRDDSIDLSYNNFTQSRSIGCSFPNINLVASHSASVSNSVSWCLRPDLPCSGQANHHSLFINCGGDVTDYDGNEYEANLSEQGASFFEPNGERWAYGNSGTYMGLERRSRFIAVNDTPMIDTDAEFYQTARLSPSSLKYYGLCMRRGNYTVRLYFAEIMYMDNETFSSLGRRIFDVAIQGQVVLTDFDIAREANGVRRGVYREFNNVVVNGSTLEIHLYWTGKGTTAIPNRGVYGPLISAIAVTPNFDVSKGLSAGAIAGIVISSFLVVVLLVFVVLWKKGYLGGRSAEENELRGLDLQTGYFSLRQIKSATNNFDIANKIGEGGFGPVYKGSLSDGTIVAVKQLSSKSKQGNREFVNEIGMISALQHPNLVKLFGCCIEGNQLLLIYEYLENNSLARALFGKEEQRLNLDWSTRKKICMGIAKGLAYLHEESRLKIVHRDIKATNVLLDKDLNAKISDFGLAKLDEEENTHISTRIAGTIGYMAPEYAMRGYLTDKADVYSFGIVLLEIVSGKSNTNYRPKEEFIYLLDWAYVQQEQGNLLDLVDPCLGSDYSKDEALKMLNMSLLCTSISPTLRPPMSLVVKMLEGKAKVEAPLVKRGSVDEDARFKAFEVLSQDSQTHVSLTSMDRRERGPWVDSSVSSKDETRDHSSTSRLLPDLYNVNLDD</sequence>
<evidence type="ECO:0000256" key="11">
    <source>
        <dbReference type="ARBA" id="ARBA00022777"/>
    </source>
</evidence>
<keyword evidence="13 20" id="KW-1133">Transmembrane helix</keyword>
<dbReference type="GO" id="GO:0004674">
    <property type="term" value="F:protein serine/threonine kinase activity"/>
    <property type="evidence" value="ECO:0007669"/>
    <property type="project" value="UniProtKB-KW"/>
</dbReference>
<dbReference type="InterPro" id="IPR001611">
    <property type="entry name" value="Leu-rich_rpt"/>
</dbReference>
<organism evidence="23 24">
    <name type="scientific">Castilleja foliolosa</name>
    <dbReference type="NCBI Taxonomy" id="1961234"/>
    <lineage>
        <taxon>Eukaryota</taxon>
        <taxon>Viridiplantae</taxon>
        <taxon>Streptophyta</taxon>
        <taxon>Embryophyta</taxon>
        <taxon>Tracheophyta</taxon>
        <taxon>Spermatophyta</taxon>
        <taxon>Magnoliopsida</taxon>
        <taxon>eudicotyledons</taxon>
        <taxon>Gunneridae</taxon>
        <taxon>Pentapetalae</taxon>
        <taxon>asterids</taxon>
        <taxon>lamiids</taxon>
        <taxon>Lamiales</taxon>
        <taxon>Orobanchaceae</taxon>
        <taxon>Pedicularideae</taxon>
        <taxon>Castillejinae</taxon>
        <taxon>Castilleja</taxon>
    </lineage>
</organism>
<keyword evidence="9" id="KW-0677">Repeat</keyword>
<dbReference type="InterPro" id="IPR021720">
    <property type="entry name" value="Malectin_dom"/>
</dbReference>
<dbReference type="Gene3D" id="3.80.10.10">
    <property type="entry name" value="Ribonuclease Inhibitor"/>
    <property type="match status" value="2"/>
</dbReference>
<dbReference type="CDD" id="cd14066">
    <property type="entry name" value="STKc_IRAK"/>
    <property type="match status" value="1"/>
</dbReference>
<evidence type="ECO:0000256" key="20">
    <source>
        <dbReference type="SAM" id="Phobius"/>
    </source>
</evidence>
<dbReference type="FunFam" id="3.80.10.10:FF:001022">
    <property type="entry name" value="Probable LRR receptor-like serine/threonine-protein kinase At1g53420"/>
    <property type="match status" value="1"/>
</dbReference>
<proteinExistence type="predicted"/>
<evidence type="ECO:0000256" key="3">
    <source>
        <dbReference type="ARBA" id="ARBA00022527"/>
    </source>
</evidence>
<feature type="compositionally biased region" description="Basic and acidic residues" evidence="19">
    <location>
        <begin position="998"/>
        <end position="1007"/>
    </location>
</feature>
<evidence type="ECO:0000256" key="17">
    <source>
        <dbReference type="ARBA" id="ARBA00047899"/>
    </source>
</evidence>
<dbReference type="SUPFAM" id="SSF52058">
    <property type="entry name" value="L domain-like"/>
    <property type="match status" value="1"/>
</dbReference>
<dbReference type="Gene3D" id="2.60.120.430">
    <property type="entry name" value="Galactose-binding lectin"/>
    <property type="match status" value="1"/>
</dbReference>
<dbReference type="InterPro" id="IPR008271">
    <property type="entry name" value="Ser/Thr_kinase_AS"/>
</dbReference>
<comment type="catalytic activity">
    <reaction evidence="17">
        <text>L-threonyl-[protein] + ATP = O-phospho-L-threonyl-[protein] + ADP + H(+)</text>
        <dbReference type="Rhea" id="RHEA:46608"/>
        <dbReference type="Rhea" id="RHEA-COMP:11060"/>
        <dbReference type="Rhea" id="RHEA-COMP:11605"/>
        <dbReference type="ChEBI" id="CHEBI:15378"/>
        <dbReference type="ChEBI" id="CHEBI:30013"/>
        <dbReference type="ChEBI" id="CHEBI:30616"/>
        <dbReference type="ChEBI" id="CHEBI:61977"/>
        <dbReference type="ChEBI" id="CHEBI:456216"/>
        <dbReference type="EC" id="2.7.11.1"/>
    </reaction>
</comment>
<dbReference type="FunFam" id="1.10.510.10:FF:000044">
    <property type="entry name" value="Putative LRR receptor-like serine/threonine-protein kinase"/>
    <property type="match status" value="1"/>
</dbReference>
<evidence type="ECO:0000256" key="1">
    <source>
        <dbReference type="ARBA" id="ARBA00004479"/>
    </source>
</evidence>
<evidence type="ECO:0000256" key="13">
    <source>
        <dbReference type="ARBA" id="ARBA00022989"/>
    </source>
</evidence>
<evidence type="ECO:0000256" key="6">
    <source>
        <dbReference type="ARBA" id="ARBA00022679"/>
    </source>
</evidence>
<evidence type="ECO:0000256" key="18">
    <source>
        <dbReference type="ARBA" id="ARBA00048679"/>
    </source>
</evidence>